<name>A0ABW8Z3W6_9BURK</name>
<dbReference type="Proteomes" id="UP001629214">
    <property type="component" value="Unassembled WGS sequence"/>
</dbReference>
<dbReference type="PROSITE" id="PS00070">
    <property type="entry name" value="ALDEHYDE_DEHYDR_CYS"/>
    <property type="match status" value="1"/>
</dbReference>
<dbReference type="SUPFAM" id="SSF53720">
    <property type="entry name" value="ALDH-like"/>
    <property type="match status" value="1"/>
</dbReference>
<accession>A0ABW8Z3W6</accession>
<dbReference type="InterPro" id="IPR016161">
    <property type="entry name" value="Ald_DH/histidinol_DH"/>
</dbReference>
<comment type="caution">
    <text evidence="4">The sequence shown here is derived from an EMBL/GenBank/DDBJ whole genome shotgun (WGS) entry which is preliminary data.</text>
</comment>
<dbReference type="InterPro" id="IPR016160">
    <property type="entry name" value="Ald_DH_CS_CYS"/>
</dbReference>
<dbReference type="Gene3D" id="3.40.605.10">
    <property type="entry name" value="Aldehyde Dehydrogenase, Chain A, domain 1"/>
    <property type="match status" value="1"/>
</dbReference>
<dbReference type="InterPro" id="IPR050740">
    <property type="entry name" value="Aldehyde_DH_Superfamily"/>
</dbReference>
<comment type="similarity">
    <text evidence="1">Belongs to the aldehyde dehydrogenase family.</text>
</comment>
<keyword evidence="5" id="KW-1185">Reference proteome</keyword>
<dbReference type="Gene3D" id="3.40.309.10">
    <property type="entry name" value="Aldehyde Dehydrogenase, Chain A, domain 2"/>
    <property type="match status" value="1"/>
</dbReference>
<sequence length="476" mass="50736">MNNYPEIQFLINGNWIHCAGKPILNPADESVIGSVPMATPLHLELALQAADAGFHIWKNMAPAKRAEIMLRACDLMRERVDTIAAAITLEQGKTLAQARAEVLRGCDLIAWDANEGRRLYGRLIPAEPGMRHTVFREPVGVVAAFTPWNFPLSSPARKVGGALAAGCSIILKAAEETPAGAVMLARAFTDAGLPPGVLNLVFGDPAQISETLICHPLVRLVTFTGSTAVGKQLASMAARHMKPVIMELGGHAPVIVCEDANPELAATVSMQGKLNNGGQVCVAPTRFFVHRAIYDRFVAACAAFGEKIHVGDGMREDVQIGPVTNVRRVQALDAMVDDALLYGARVVCGGKRLPGAGYHFPFTVLADVPVTALAMREEPFGPLCLISPVDNIDEAIDKANALPFGLAGYAFTESANYAYKLSTELEVGNLAINHMVSAVSETPFGGVKDSGYGREGGTEGLEHYTHVKSVSHKLLG</sequence>
<dbReference type="InterPro" id="IPR016163">
    <property type="entry name" value="Ald_DH_C"/>
</dbReference>
<keyword evidence="2" id="KW-0560">Oxidoreductase</keyword>
<protein>
    <submittedName>
        <fullName evidence="4">NAD-dependent succinate-semialdehyde dehydrogenase</fullName>
    </submittedName>
</protein>
<evidence type="ECO:0000259" key="3">
    <source>
        <dbReference type="Pfam" id="PF00171"/>
    </source>
</evidence>
<dbReference type="EMBL" id="JAQQFR010000003">
    <property type="protein sequence ID" value="MFL9877722.1"/>
    <property type="molecule type" value="Genomic_DNA"/>
</dbReference>
<evidence type="ECO:0000256" key="1">
    <source>
        <dbReference type="ARBA" id="ARBA00009986"/>
    </source>
</evidence>
<feature type="domain" description="Aldehyde dehydrogenase" evidence="3">
    <location>
        <begin position="22"/>
        <end position="470"/>
    </location>
</feature>
<evidence type="ECO:0000313" key="4">
    <source>
        <dbReference type="EMBL" id="MFL9877722.1"/>
    </source>
</evidence>
<evidence type="ECO:0000313" key="5">
    <source>
        <dbReference type="Proteomes" id="UP001629214"/>
    </source>
</evidence>
<organism evidence="4 5">
    <name type="scientific">Herbaspirillum rhizosphaerae</name>
    <dbReference type="NCBI Taxonomy" id="346179"/>
    <lineage>
        <taxon>Bacteria</taxon>
        <taxon>Pseudomonadati</taxon>
        <taxon>Pseudomonadota</taxon>
        <taxon>Betaproteobacteria</taxon>
        <taxon>Burkholderiales</taxon>
        <taxon>Oxalobacteraceae</taxon>
        <taxon>Herbaspirillum</taxon>
    </lineage>
</organism>
<dbReference type="InterPro" id="IPR015590">
    <property type="entry name" value="Aldehyde_DH_dom"/>
</dbReference>
<dbReference type="Pfam" id="PF00171">
    <property type="entry name" value="Aldedh"/>
    <property type="match status" value="1"/>
</dbReference>
<dbReference type="InterPro" id="IPR016162">
    <property type="entry name" value="Ald_DH_N"/>
</dbReference>
<dbReference type="PANTHER" id="PTHR43353">
    <property type="entry name" value="SUCCINATE-SEMIALDEHYDE DEHYDROGENASE, MITOCHONDRIAL"/>
    <property type="match status" value="1"/>
</dbReference>
<dbReference type="CDD" id="cd07103">
    <property type="entry name" value="ALDH_F5_SSADH_GabD"/>
    <property type="match status" value="1"/>
</dbReference>
<reference evidence="4 5" key="1">
    <citation type="journal article" date="2024" name="Chem. Sci.">
        <title>Discovery of megapolipeptins by genome mining of a Burkholderiales bacteria collection.</title>
        <authorList>
            <person name="Paulo B.S."/>
            <person name="Recchia M.J.J."/>
            <person name="Lee S."/>
            <person name="Fergusson C.H."/>
            <person name="Romanowski S.B."/>
            <person name="Hernandez A."/>
            <person name="Krull N."/>
            <person name="Liu D.Y."/>
            <person name="Cavanagh H."/>
            <person name="Bos A."/>
            <person name="Gray C.A."/>
            <person name="Murphy B.T."/>
            <person name="Linington R.G."/>
            <person name="Eustaquio A.S."/>
        </authorList>
    </citation>
    <scope>NUCLEOTIDE SEQUENCE [LARGE SCALE GENOMIC DNA]</scope>
    <source>
        <strain evidence="4 5">RL21-008-BIB-B</strain>
    </source>
</reference>
<dbReference type="PANTHER" id="PTHR43353:SF5">
    <property type="entry name" value="SUCCINATE-SEMIALDEHYDE DEHYDROGENASE, MITOCHONDRIAL"/>
    <property type="match status" value="1"/>
</dbReference>
<dbReference type="RefSeq" id="WP_408166177.1">
    <property type="nucleotide sequence ID" value="NZ_JAQQFR010000003.1"/>
</dbReference>
<gene>
    <name evidence="4" type="ORF">PQR63_05000</name>
</gene>
<proteinExistence type="inferred from homology"/>
<evidence type="ECO:0000256" key="2">
    <source>
        <dbReference type="ARBA" id="ARBA00023002"/>
    </source>
</evidence>